<feature type="compositionally biased region" description="Basic and acidic residues" evidence="1">
    <location>
        <begin position="10"/>
        <end position="26"/>
    </location>
</feature>
<evidence type="ECO:0000313" key="3">
    <source>
        <dbReference type="Proteomes" id="UP001497482"/>
    </source>
</evidence>
<protein>
    <submittedName>
        <fullName evidence="2">Uncharacterized protein</fullName>
    </submittedName>
</protein>
<sequence length="117" mass="13309">MAEGVMNERAFSDGRGEQRNATDPHRHPQNMWVSFFPNADEEKVEKREKKTTKTTQRVEGEPATRCEAQVKAFVQPAPGEKVVNPDQWRTRRPEGGDVQAHGAPLVKEEVGREEQEQ</sequence>
<evidence type="ECO:0000313" key="2">
    <source>
        <dbReference type="EMBL" id="CAL1584215.1"/>
    </source>
</evidence>
<accession>A0AAV2K5E8</accession>
<reference evidence="2 3" key="1">
    <citation type="submission" date="2024-04" db="EMBL/GenBank/DDBJ databases">
        <authorList>
            <person name="Waldvogel A.-M."/>
            <person name="Schoenle A."/>
        </authorList>
    </citation>
    <scope>NUCLEOTIDE SEQUENCE [LARGE SCALE GENOMIC DNA]</scope>
</reference>
<dbReference type="AlphaFoldDB" id="A0AAV2K5E8"/>
<feature type="compositionally biased region" description="Basic and acidic residues" evidence="1">
    <location>
        <begin position="106"/>
        <end position="117"/>
    </location>
</feature>
<dbReference type="EMBL" id="OZ035838">
    <property type="protein sequence ID" value="CAL1584215.1"/>
    <property type="molecule type" value="Genomic_DNA"/>
</dbReference>
<gene>
    <name evidence="2" type="ORF">KC01_LOCUS14586</name>
</gene>
<proteinExistence type="predicted"/>
<keyword evidence="3" id="KW-1185">Reference proteome</keyword>
<organism evidence="2 3">
    <name type="scientific">Knipowitschia caucasica</name>
    <name type="common">Caucasian dwarf goby</name>
    <name type="synonym">Pomatoschistus caucasicus</name>
    <dbReference type="NCBI Taxonomy" id="637954"/>
    <lineage>
        <taxon>Eukaryota</taxon>
        <taxon>Metazoa</taxon>
        <taxon>Chordata</taxon>
        <taxon>Craniata</taxon>
        <taxon>Vertebrata</taxon>
        <taxon>Euteleostomi</taxon>
        <taxon>Actinopterygii</taxon>
        <taxon>Neopterygii</taxon>
        <taxon>Teleostei</taxon>
        <taxon>Neoteleostei</taxon>
        <taxon>Acanthomorphata</taxon>
        <taxon>Gobiaria</taxon>
        <taxon>Gobiiformes</taxon>
        <taxon>Gobioidei</taxon>
        <taxon>Gobiidae</taxon>
        <taxon>Gobiinae</taxon>
        <taxon>Knipowitschia</taxon>
    </lineage>
</organism>
<feature type="region of interest" description="Disordered" evidence="1">
    <location>
        <begin position="1"/>
        <end position="117"/>
    </location>
</feature>
<name>A0AAV2K5E8_KNICA</name>
<evidence type="ECO:0000256" key="1">
    <source>
        <dbReference type="SAM" id="MobiDB-lite"/>
    </source>
</evidence>
<dbReference type="Proteomes" id="UP001497482">
    <property type="component" value="Chromosome 16"/>
</dbReference>